<evidence type="ECO:0000256" key="1">
    <source>
        <dbReference type="ARBA" id="ARBA00005340"/>
    </source>
</evidence>
<feature type="binding site" evidence="8">
    <location>
        <position position="182"/>
    </location>
    <ligand>
        <name>Zn(2+)</name>
        <dbReference type="ChEBI" id="CHEBI:29105"/>
        <label>3</label>
    </ligand>
</feature>
<dbReference type="GO" id="GO:0006284">
    <property type="term" value="P:base-excision repair"/>
    <property type="evidence" value="ECO:0007669"/>
    <property type="project" value="TreeGrafter"/>
</dbReference>
<name>A0A6B8RPE2_9BACL</name>
<evidence type="ECO:0000256" key="8">
    <source>
        <dbReference type="HAMAP-Rule" id="MF_00152"/>
    </source>
</evidence>
<feature type="binding site" evidence="8">
    <location>
        <position position="68"/>
    </location>
    <ligand>
        <name>Zn(2+)</name>
        <dbReference type="ChEBI" id="CHEBI:29105"/>
        <label>1</label>
    </ligand>
</feature>
<feature type="binding site" evidence="8">
    <location>
        <position position="229"/>
    </location>
    <ligand>
        <name>Zn(2+)</name>
        <dbReference type="ChEBI" id="CHEBI:29105"/>
        <label>3</label>
    </ligand>
</feature>
<feature type="domain" description="Xylose isomerase-like TIM barrel" evidence="9">
    <location>
        <begin position="20"/>
        <end position="282"/>
    </location>
</feature>
<proteinExistence type="inferred from homology"/>
<accession>A0A6B8RPE2</accession>
<keyword evidence="5 8" id="KW-0378">Hydrolase</keyword>
<dbReference type="PANTHER" id="PTHR21445:SF0">
    <property type="entry name" value="APURINIC-APYRIMIDINIC ENDONUCLEASE"/>
    <property type="match status" value="1"/>
</dbReference>
<dbReference type="PROSITE" id="PS00731">
    <property type="entry name" value="AP_NUCLEASE_F2_3"/>
    <property type="match status" value="1"/>
</dbReference>
<dbReference type="EC" id="3.1.21.2" evidence="8"/>
<feature type="binding site" evidence="8">
    <location>
        <position position="145"/>
    </location>
    <ligand>
        <name>Zn(2+)</name>
        <dbReference type="ChEBI" id="CHEBI:29105"/>
        <label>2</label>
    </ligand>
</feature>
<evidence type="ECO:0000256" key="7">
    <source>
        <dbReference type="ARBA" id="ARBA00023204"/>
    </source>
</evidence>
<feature type="binding site" evidence="8">
    <location>
        <position position="179"/>
    </location>
    <ligand>
        <name>Zn(2+)</name>
        <dbReference type="ChEBI" id="CHEBI:29105"/>
        <label>2</label>
    </ligand>
</feature>
<dbReference type="InterPro" id="IPR013022">
    <property type="entry name" value="Xyl_isomerase-like_TIM-brl"/>
</dbReference>
<evidence type="ECO:0000256" key="6">
    <source>
        <dbReference type="ARBA" id="ARBA00022833"/>
    </source>
</evidence>
<dbReference type="GO" id="GO:0003677">
    <property type="term" value="F:DNA binding"/>
    <property type="evidence" value="ECO:0007669"/>
    <property type="project" value="InterPro"/>
</dbReference>
<dbReference type="GO" id="GO:0003906">
    <property type="term" value="F:DNA-(apurinic or apyrimidinic site) endonuclease activity"/>
    <property type="evidence" value="ECO:0007669"/>
    <property type="project" value="TreeGrafter"/>
</dbReference>
<comment type="similarity">
    <text evidence="1 8">Belongs to the AP endonuclease 2 family.</text>
</comment>
<dbReference type="NCBIfam" id="TIGR00587">
    <property type="entry name" value="nfo"/>
    <property type="match status" value="1"/>
</dbReference>
<protein>
    <recommendedName>
        <fullName evidence="8">Probable endonuclease 4</fullName>
        <ecNumber evidence="8">3.1.21.2</ecNumber>
    </recommendedName>
    <alternativeName>
        <fullName evidence="8">Endodeoxyribonuclease IV</fullName>
    </alternativeName>
    <alternativeName>
        <fullName evidence="8">Endonuclease IV</fullName>
    </alternativeName>
</protein>
<dbReference type="HAMAP" id="MF_00152">
    <property type="entry name" value="Nfo"/>
    <property type="match status" value="1"/>
</dbReference>
<reference evidence="11" key="1">
    <citation type="submission" date="2018-11" db="EMBL/GenBank/DDBJ databases">
        <title>Complete genome sequence of Paenibacillus sp. ML311-T8.</title>
        <authorList>
            <person name="Nam Y.-D."/>
            <person name="Kang J."/>
            <person name="Chung W.-H."/>
            <person name="Park Y.S."/>
        </authorList>
    </citation>
    <scope>NUCLEOTIDE SEQUENCE [LARGE SCALE GENOMIC DNA]</scope>
    <source>
        <strain evidence="11">ML311-T8</strain>
    </source>
</reference>
<dbReference type="PROSITE" id="PS51432">
    <property type="entry name" value="AP_NUCLEASE_F2_4"/>
    <property type="match status" value="1"/>
</dbReference>
<keyword evidence="6 8" id="KW-0862">Zinc</keyword>
<comment type="catalytic activity">
    <reaction evidence="8">
        <text>Endonucleolytic cleavage to 5'-phosphooligonucleotide end-products.</text>
        <dbReference type="EC" id="3.1.21.2"/>
    </reaction>
</comment>
<keyword evidence="3 8" id="KW-0479">Metal-binding</keyword>
<dbReference type="SMART" id="SM00518">
    <property type="entry name" value="AP2Ec"/>
    <property type="match status" value="1"/>
</dbReference>
<dbReference type="PROSITE" id="PS00729">
    <property type="entry name" value="AP_NUCLEASE_F2_1"/>
    <property type="match status" value="1"/>
</dbReference>
<keyword evidence="8" id="KW-0255">Endonuclease</keyword>
<keyword evidence="4 8" id="KW-0227">DNA damage</keyword>
<evidence type="ECO:0000313" key="11">
    <source>
        <dbReference type="Proteomes" id="UP000426246"/>
    </source>
</evidence>
<dbReference type="InterPro" id="IPR036237">
    <property type="entry name" value="Xyl_isomerase-like_sf"/>
</dbReference>
<dbReference type="EMBL" id="CP034235">
    <property type="protein sequence ID" value="QGQ98231.1"/>
    <property type="molecule type" value="Genomic_DNA"/>
</dbReference>
<feature type="binding site" evidence="8">
    <location>
        <position position="145"/>
    </location>
    <ligand>
        <name>Zn(2+)</name>
        <dbReference type="ChEBI" id="CHEBI:29105"/>
        <label>1</label>
    </ligand>
</feature>
<dbReference type="GO" id="GO:0008833">
    <property type="term" value="F:deoxyribonuclease IV (phage-T4-induced) activity"/>
    <property type="evidence" value="ECO:0007669"/>
    <property type="project" value="UniProtKB-UniRule"/>
</dbReference>
<keyword evidence="7 8" id="KW-0234">DNA repair</keyword>
<dbReference type="SUPFAM" id="SSF51658">
    <property type="entry name" value="Xylose isomerase-like"/>
    <property type="match status" value="1"/>
</dbReference>
<dbReference type="PANTHER" id="PTHR21445">
    <property type="entry name" value="ENDONUCLEASE IV ENDODEOXYRIBONUCLEASE IV"/>
    <property type="match status" value="1"/>
</dbReference>
<feature type="binding site" evidence="8">
    <location>
        <position position="259"/>
    </location>
    <ligand>
        <name>Zn(2+)</name>
        <dbReference type="ChEBI" id="CHEBI:29105"/>
        <label>2</label>
    </ligand>
</feature>
<dbReference type="Proteomes" id="UP000426246">
    <property type="component" value="Chromosome"/>
</dbReference>
<feature type="binding site" evidence="8">
    <location>
        <position position="227"/>
    </location>
    <ligand>
        <name>Zn(2+)</name>
        <dbReference type="ChEBI" id="CHEBI:29105"/>
        <label>3</label>
    </ligand>
</feature>
<dbReference type="OrthoDB" id="9805666at2"/>
<dbReference type="CDD" id="cd00019">
    <property type="entry name" value="AP2Ec"/>
    <property type="match status" value="1"/>
</dbReference>
<feature type="binding site" evidence="8">
    <location>
        <position position="108"/>
    </location>
    <ligand>
        <name>Zn(2+)</name>
        <dbReference type="ChEBI" id="CHEBI:29105"/>
        <label>1</label>
    </ligand>
</feature>
<keyword evidence="11" id="KW-1185">Reference proteome</keyword>
<dbReference type="NCBIfam" id="NF002196">
    <property type="entry name" value="PRK01060.1-1"/>
    <property type="match status" value="1"/>
</dbReference>
<sequence length="369" mass="41784">MVKIGSHVSFSETGLLNAAKEAATYGSGTFMIYTGAPQNTRRKPIEEQYIEEGKAVMAEHGMEDIVVHAPYIINLASYKKDTFELATRFLQEEMRRTDYIGVRNIVLHPGAYTDKDAEYGIAKIAEGLNEVLRGVKDTKVNIALETMAGKGSELGRSFEELAAIIEKVEDNARLKVCMDTCHIHDAGYDIVNDFDGVLAHFDRVVGLDRLAVLHLNDSKNMRGAGKDRHAPIGAGMIGFKAIQAIVQHEKLGHIPMILETPWIGKNDKTQRPMYETEIALLRGNTEARFGVEFLDQVERLDHFFSKQSIDHREFVLNTWDLLKNDEKAKKVDKREPMERLYDLIEAEQLFKELSEEQINQRLTAWFASK</sequence>
<dbReference type="Pfam" id="PF01261">
    <property type="entry name" value="AP_endonuc_2"/>
    <property type="match status" value="1"/>
</dbReference>
<evidence type="ECO:0000256" key="5">
    <source>
        <dbReference type="ARBA" id="ARBA00022801"/>
    </source>
</evidence>
<dbReference type="FunFam" id="3.20.20.150:FF:000001">
    <property type="entry name" value="Probable endonuclease 4"/>
    <property type="match status" value="1"/>
</dbReference>
<dbReference type="GO" id="GO:0008081">
    <property type="term" value="F:phosphoric diester hydrolase activity"/>
    <property type="evidence" value="ECO:0007669"/>
    <property type="project" value="TreeGrafter"/>
</dbReference>
<keyword evidence="2 8" id="KW-0540">Nuclease</keyword>
<gene>
    <name evidence="8" type="primary">nfo</name>
    <name evidence="10" type="ORF">EHS13_26770</name>
</gene>
<organism evidence="10 11">
    <name type="scientific">Paenibacillus psychroresistens</name>
    <dbReference type="NCBI Taxonomy" id="1778678"/>
    <lineage>
        <taxon>Bacteria</taxon>
        <taxon>Bacillati</taxon>
        <taxon>Bacillota</taxon>
        <taxon>Bacilli</taxon>
        <taxon>Bacillales</taxon>
        <taxon>Paenibacillaceae</taxon>
        <taxon>Paenibacillus</taxon>
    </lineage>
</organism>
<dbReference type="InterPro" id="IPR001719">
    <property type="entry name" value="AP_endonuc_2"/>
</dbReference>
<dbReference type="AlphaFoldDB" id="A0A6B8RPE2"/>
<dbReference type="Gene3D" id="3.20.20.150">
    <property type="entry name" value="Divalent-metal-dependent TIM barrel enzymes"/>
    <property type="match status" value="1"/>
</dbReference>
<dbReference type="GO" id="GO:0008270">
    <property type="term" value="F:zinc ion binding"/>
    <property type="evidence" value="ECO:0007669"/>
    <property type="project" value="UniProtKB-UniRule"/>
</dbReference>
<dbReference type="InterPro" id="IPR018246">
    <property type="entry name" value="AP_endonuc_F2_Zn_BS"/>
</dbReference>
<evidence type="ECO:0000256" key="4">
    <source>
        <dbReference type="ARBA" id="ARBA00022763"/>
    </source>
</evidence>
<evidence type="ECO:0000256" key="3">
    <source>
        <dbReference type="ARBA" id="ARBA00022723"/>
    </source>
</evidence>
<comment type="function">
    <text evidence="8">Endonuclease IV plays a role in DNA repair. It cleaves phosphodiester bonds at apurinic or apyrimidinic (AP) sites, generating a 3'-hydroxyl group and a 5'-terminal sugar phosphate.</text>
</comment>
<dbReference type="KEGG" id="ppsc:EHS13_26770"/>
<dbReference type="RefSeq" id="WP_155703334.1">
    <property type="nucleotide sequence ID" value="NZ_CP034235.1"/>
</dbReference>
<feature type="binding site" evidence="8">
    <location>
        <position position="214"/>
    </location>
    <ligand>
        <name>Zn(2+)</name>
        <dbReference type="ChEBI" id="CHEBI:29105"/>
        <label>2</label>
    </ligand>
</feature>
<evidence type="ECO:0000259" key="9">
    <source>
        <dbReference type="Pfam" id="PF01261"/>
    </source>
</evidence>
<comment type="cofactor">
    <cofactor evidence="8">
        <name>Zn(2+)</name>
        <dbReference type="ChEBI" id="CHEBI:29105"/>
    </cofactor>
    <text evidence="8">Binds 3 Zn(2+) ions.</text>
</comment>
<evidence type="ECO:0000313" key="10">
    <source>
        <dbReference type="EMBL" id="QGQ98231.1"/>
    </source>
</evidence>
<evidence type="ECO:0000256" key="2">
    <source>
        <dbReference type="ARBA" id="ARBA00022722"/>
    </source>
</evidence>